<evidence type="ECO:0000313" key="2">
    <source>
        <dbReference type="Proteomes" id="UP001162992"/>
    </source>
</evidence>
<keyword evidence="2" id="KW-1185">Reference proteome</keyword>
<comment type="caution">
    <text evidence="1">The sequence shown here is derived from an EMBL/GenBank/DDBJ whole genome shotgun (WGS) entry which is preliminary data.</text>
</comment>
<name>A0ACC2DTN9_DIPCM</name>
<organism evidence="1 2">
    <name type="scientific">Diphasiastrum complanatum</name>
    <name type="common">Issler's clubmoss</name>
    <name type="synonym">Lycopodium complanatum</name>
    <dbReference type="NCBI Taxonomy" id="34168"/>
    <lineage>
        <taxon>Eukaryota</taxon>
        <taxon>Viridiplantae</taxon>
        <taxon>Streptophyta</taxon>
        <taxon>Embryophyta</taxon>
        <taxon>Tracheophyta</taxon>
        <taxon>Lycopodiopsida</taxon>
        <taxon>Lycopodiales</taxon>
        <taxon>Lycopodiaceae</taxon>
        <taxon>Lycopodioideae</taxon>
        <taxon>Diphasiastrum</taxon>
    </lineage>
</organism>
<accession>A0ACC2DTN9</accession>
<protein>
    <submittedName>
        <fullName evidence="1">Uncharacterized protein</fullName>
    </submittedName>
</protein>
<dbReference type="EMBL" id="CM055095">
    <property type="protein sequence ID" value="KAJ7557669.1"/>
    <property type="molecule type" value="Genomic_DNA"/>
</dbReference>
<sequence length="690" mass="75251">MSRCVPDCDASSEDISANISSAFPVPSGKVSWDAHQLRKPHIFDLSYGSAFGLSDFDLLVDGEYLTMMPQTANYKKHLSDQVIDELEYANSSRTTRISKDGSPNAFLSNVVAVDDQACRNATADDLAYSCSSIDDDMLAYLYPLDIPSDRAYCCNTFSEVTNDHKDLRSEQSPRGGIVRVRFDPFSLEKAPDAIVAPDDARASFQPHSEQNGSSNVQATKQHPVIYKSSWAQNVQPTVDTTVLRQSSSICYSAATVPSPMLPPKLQPVSSPASKSLPAVGTSVVNFPYFSRPAALAKASLQTLAMSTSCISPCMHQQSQQLPKVDVGESVAIGTTFEEITIGAKSPILCPEEVARSLACFDAQTNSSPQQSLCGYSSMPSSRDSAIVNLNMVPNRTRAAGTENQNVERGPSNLTCSLVDEGKKSPSAPENMEAREPSSTTCSGGSGNITKKSRKTITGHGKRKAIDSQHRTESQSIEADNESCGLKKSVEGRKSKRSRAAEVHNLSEQRRRDRINEKMKALQELIPNSNKTDKASMLDEAVEYLKMLQLQLQMMYMNGMTVSPLIVPAGMQHSRFPEIAQVPNVRVGERFGMGLGMDMGMMGMTNTGSVGHVLPLPLSGSYHNVLVPSATSADSHKLFTSTGVLDCNKNIMSCPQLQPLNTELYQAYLQHQQQQTHSQPFNYQIQPYRNA</sequence>
<proteinExistence type="predicted"/>
<evidence type="ECO:0000313" key="1">
    <source>
        <dbReference type="EMBL" id="KAJ7557669.1"/>
    </source>
</evidence>
<reference evidence="2" key="1">
    <citation type="journal article" date="2024" name="Proc. Natl. Acad. Sci. U.S.A.">
        <title>Extraordinary preservation of gene collinearity over three hundred million years revealed in homosporous lycophytes.</title>
        <authorList>
            <person name="Li C."/>
            <person name="Wickell D."/>
            <person name="Kuo L.Y."/>
            <person name="Chen X."/>
            <person name="Nie B."/>
            <person name="Liao X."/>
            <person name="Peng D."/>
            <person name="Ji J."/>
            <person name="Jenkins J."/>
            <person name="Williams M."/>
            <person name="Shu S."/>
            <person name="Plott C."/>
            <person name="Barry K."/>
            <person name="Rajasekar S."/>
            <person name="Grimwood J."/>
            <person name="Han X."/>
            <person name="Sun S."/>
            <person name="Hou Z."/>
            <person name="He W."/>
            <person name="Dai G."/>
            <person name="Sun C."/>
            <person name="Schmutz J."/>
            <person name="Leebens-Mack J.H."/>
            <person name="Li F.W."/>
            <person name="Wang L."/>
        </authorList>
    </citation>
    <scope>NUCLEOTIDE SEQUENCE [LARGE SCALE GENOMIC DNA]</scope>
    <source>
        <strain evidence="2">cv. PW_Plant_1</strain>
    </source>
</reference>
<dbReference type="Proteomes" id="UP001162992">
    <property type="component" value="Chromosome 4"/>
</dbReference>
<gene>
    <name evidence="1" type="ORF">O6H91_04G005000</name>
</gene>